<dbReference type="Proteomes" id="UP000464374">
    <property type="component" value="Chromosome"/>
</dbReference>
<dbReference type="RefSeq" id="WP_162663047.1">
    <property type="nucleotide sequence ID" value="NZ_CP048020.1"/>
</dbReference>
<dbReference type="EMBL" id="CP048020">
    <property type="protein sequence ID" value="QHX42839.1"/>
    <property type="molecule type" value="Genomic_DNA"/>
</dbReference>
<organism evidence="1 2">
    <name type="scientific">Treponema vincentii</name>
    <dbReference type="NCBI Taxonomy" id="69710"/>
    <lineage>
        <taxon>Bacteria</taxon>
        <taxon>Pseudomonadati</taxon>
        <taxon>Spirochaetota</taxon>
        <taxon>Spirochaetia</taxon>
        <taxon>Spirochaetales</taxon>
        <taxon>Treponemataceae</taxon>
        <taxon>Treponema</taxon>
    </lineage>
</organism>
<reference evidence="1 2" key="1">
    <citation type="submission" date="2020-01" db="EMBL/GenBank/DDBJ databases">
        <title>Complete genome sequence of a human oral phylogroup 1 Treponema sp. strain ATCC 700766, originally isolated from periodontitis dental plaque.</title>
        <authorList>
            <person name="Chan Y."/>
            <person name="Huo Y.-B."/>
            <person name="Yu X.-L."/>
            <person name="Zeng H."/>
            <person name="Leung W.-K."/>
            <person name="Watt R.M."/>
        </authorList>
    </citation>
    <scope>NUCLEOTIDE SEQUENCE [LARGE SCALE GENOMIC DNA]</scope>
    <source>
        <strain evidence="1 2">OMZ 804</strain>
    </source>
</reference>
<sequence length="93" mass="10176">MNKHTALNSLVIEGIGSNYVDGTFTLTYHGDHTEDFSITAVIFPQSLKECLSAKFEQTSEITLRIVGGLMCDADCVQLAVDHVALLNFEKNIA</sequence>
<accession>A0A6P1Y0E5</accession>
<protein>
    <submittedName>
        <fullName evidence="1">Uncharacterized protein</fullName>
    </submittedName>
</protein>
<gene>
    <name evidence="1" type="ORF">GWP43_04590</name>
</gene>
<evidence type="ECO:0000313" key="2">
    <source>
        <dbReference type="Proteomes" id="UP000464374"/>
    </source>
</evidence>
<proteinExistence type="predicted"/>
<dbReference type="AlphaFoldDB" id="A0A6P1Y0E5"/>
<evidence type="ECO:0000313" key="1">
    <source>
        <dbReference type="EMBL" id="QHX42839.1"/>
    </source>
</evidence>
<dbReference type="KEGG" id="trz:GWP43_04590"/>
<name>A0A6P1Y0E5_9SPIR</name>